<dbReference type="Pfam" id="PF23024">
    <property type="entry name" value="AMP-dom_DIP2-like"/>
    <property type="match status" value="1"/>
</dbReference>
<dbReference type="InterPro" id="IPR025110">
    <property type="entry name" value="AMP-bd_C"/>
</dbReference>
<dbReference type="GO" id="GO:0070566">
    <property type="term" value="F:adenylyltransferase activity"/>
    <property type="evidence" value="ECO:0007669"/>
    <property type="project" value="TreeGrafter"/>
</dbReference>
<gene>
    <name evidence="8" type="ORF">DB31_6483</name>
</gene>
<dbReference type="Proteomes" id="UP000028725">
    <property type="component" value="Unassembled WGS sequence"/>
</dbReference>
<dbReference type="Gene3D" id="3.40.50.12780">
    <property type="entry name" value="N-terminal domain of ligase-like"/>
    <property type="match status" value="1"/>
</dbReference>
<protein>
    <submittedName>
        <fullName evidence="8">Long-chain-fatty-acid--CoA ligase</fullName>
    </submittedName>
</protein>
<dbReference type="CDD" id="cd05931">
    <property type="entry name" value="FAAL"/>
    <property type="match status" value="1"/>
</dbReference>
<feature type="domain" description="AMP-binding enzyme C-terminal" evidence="7">
    <location>
        <begin position="443"/>
        <end position="554"/>
    </location>
</feature>
<dbReference type="InterPro" id="IPR020845">
    <property type="entry name" value="AMP-binding_CS"/>
</dbReference>
<evidence type="ECO:0000256" key="1">
    <source>
        <dbReference type="ARBA" id="ARBA00006432"/>
    </source>
</evidence>
<dbReference type="PROSITE" id="PS00455">
    <property type="entry name" value="AMP_BINDING"/>
    <property type="match status" value="1"/>
</dbReference>
<proteinExistence type="inferred from homology"/>
<reference evidence="8 9" key="1">
    <citation type="submission" date="2014-04" db="EMBL/GenBank/DDBJ databases">
        <title>Genome assembly of Hyalangium minutum DSM 14724.</title>
        <authorList>
            <person name="Sharma G."/>
            <person name="Subramanian S."/>
        </authorList>
    </citation>
    <scope>NUCLEOTIDE SEQUENCE [LARGE SCALE GENOMIC DNA]</scope>
    <source>
        <strain evidence="8 9">DSM 14724</strain>
    </source>
</reference>
<keyword evidence="5" id="KW-1133">Transmembrane helix</keyword>
<dbReference type="Pfam" id="PF00501">
    <property type="entry name" value="AMP-binding"/>
    <property type="match status" value="1"/>
</dbReference>
<keyword evidence="5" id="KW-0472">Membrane</keyword>
<dbReference type="InterPro" id="IPR040097">
    <property type="entry name" value="FAAL/FAAC"/>
</dbReference>
<dbReference type="RefSeq" id="WP_044186763.1">
    <property type="nucleotide sequence ID" value="NZ_JMCB01000004.1"/>
</dbReference>
<evidence type="ECO:0000256" key="4">
    <source>
        <dbReference type="ARBA" id="ARBA00023098"/>
    </source>
</evidence>
<keyword evidence="9" id="KW-1185">Reference proteome</keyword>
<keyword evidence="4" id="KW-0443">Lipid metabolism</keyword>
<sequence>MSTIIDAICAHVEREPNRPQFTWLIDGEEQSRTLSTAELDRLARAGAAALQEAGAAGERVMLLVRPGLEFISGFLACLYAGAIPVPAVLPRRAPEFERMFAIAWRVTARFALADAKTIETLPAALRQASGMSWLPVEEILSGDPESWRPFFPKASDLAFLQFTSGSTGNPRGVMVSHGNLVHNSQGMLWVRGEEPCRVVSWLPPYHDMGLIGAIIHPMHTGVHSVLMSPHHFLQRPARWLEAITRYQGTTSPAPDFALRLCAERVTDEDRARLDLSSWRLLVCGAEPVRPSTWQAFAPRFVPVGLDPNILSPCYGLAESTLIVTGRRTSEELVLRSADASALEEGRVEPARGERGRVMFACGSPVPGQKVLIVDEQLRPVPDATVGEILISGPSATHGYYGDEQATRELFQVEVPSHEGRFIRTGDLGFMENGSLFIVGRLKDVVKIRGKTLHAQDIEDAASASHPALSPGAIAAFSVEEEGEERLVVVAELKRTARHTPPESIITAVSNAVVQAQGVVPFEVSLLRPGGVPRTSSGKVRRRECRRLWLERALTPFAEEEFSQAAS</sequence>
<dbReference type="GO" id="GO:0071766">
    <property type="term" value="P:Actinobacterium-type cell wall biogenesis"/>
    <property type="evidence" value="ECO:0007669"/>
    <property type="project" value="UniProtKB-ARBA"/>
</dbReference>
<dbReference type="PATRIC" id="fig|394096.3.peg.2582"/>
<evidence type="ECO:0000259" key="6">
    <source>
        <dbReference type="Pfam" id="PF00501"/>
    </source>
</evidence>
<dbReference type="FunFam" id="3.40.50.12780:FF:000013">
    <property type="entry name" value="Long-chain-fatty-acid--AMP ligase FadD32"/>
    <property type="match status" value="1"/>
</dbReference>
<dbReference type="EMBL" id="JMCB01000004">
    <property type="protein sequence ID" value="KFE69508.1"/>
    <property type="molecule type" value="Genomic_DNA"/>
</dbReference>
<dbReference type="PANTHER" id="PTHR22754">
    <property type="entry name" value="DISCO-INTERACTING PROTEIN 2 DIP2 -RELATED"/>
    <property type="match status" value="1"/>
</dbReference>
<dbReference type="InterPro" id="IPR042099">
    <property type="entry name" value="ANL_N_sf"/>
</dbReference>
<dbReference type="Gene3D" id="3.30.300.30">
    <property type="match status" value="1"/>
</dbReference>
<dbReference type="STRING" id="394096.DB31_6483"/>
<evidence type="ECO:0000256" key="5">
    <source>
        <dbReference type="SAM" id="Phobius"/>
    </source>
</evidence>
<comment type="similarity">
    <text evidence="1">Belongs to the ATP-dependent AMP-binding enzyme family.</text>
</comment>
<organism evidence="8 9">
    <name type="scientific">Hyalangium minutum</name>
    <dbReference type="NCBI Taxonomy" id="394096"/>
    <lineage>
        <taxon>Bacteria</taxon>
        <taxon>Pseudomonadati</taxon>
        <taxon>Myxococcota</taxon>
        <taxon>Myxococcia</taxon>
        <taxon>Myxococcales</taxon>
        <taxon>Cystobacterineae</taxon>
        <taxon>Archangiaceae</taxon>
        <taxon>Hyalangium</taxon>
    </lineage>
</organism>
<evidence type="ECO:0000256" key="3">
    <source>
        <dbReference type="ARBA" id="ARBA00022832"/>
    </source>
</evidence>
<evidence type="ECO:0000313" key="9">
    <source>
        <dbReference type="Proteomes" id="UP000028725"/>
    </source>
</evidence>
<dbReference type="SUPFAM" id="SSF56801">
    <property type="entry name" value="Acetyl-CoA synthetase-like"/>
    <property type="match status" value="1"/>
</dbReference>
<dbReference type="PANTHER" id="PTHR22754:SF32">
    <property type="entry name" value="DISCO-INTERACTING PROTEIN 2"/>
    <property type="match status" value="1"/>
</dbReference>
<keyword evidence="3" id="KW-0276">Fatty acid metabolism</keyword>
<keyword evidence="5" id="KW-0812">Transmembrane</keyword>
<evidence type="ECO:0000313" key="8">
    <source>
        <dbReference type="EMBL" id="KFE69508.1"/>
    </source>
</evidence>
<comment type="caution">
    <text evidence="8">The sequence shown here is derived from an EMBL/GenBank/DDBJ whole genome shotgun (WGS) entry which is preliminary data.</text>
</comment>
<keyword evidence="2 8" id="KW-0436">Ligase</keyword>
<dbReference type="AlphaFoldDB" id="A0A085WP95"/>
<accession>A0A085WP95</accession>
<dbReference type="GO" id="GO:0006633">
    <property type="term" value="P:fatty acid biosynthetic process"/>
    <property type="evidence" value="ECO:0007669"/>
    <property type="project" value="TreeGrafter"/>
</dbReference>
<feature type="domain" description="AMP-dependent synthetase/ligase" evidence="6">
    <location>
        <begin position="11"/>
        <end position="400"/>
    </location>
</feature>
<evidence type="ECO:0000256" key="2">
    <source>
        <dbReference type="ARBA" id="ARBA00022598"/>
    </source>
</evidence>
<dbReference type="OrthoDB" id="5480912at2"/>
<dbReference type="GO" id="GO:0016874">
    <property type="term" value="F:ligase activity"/>
    <property type="evidence" value="ECO:0007669"/>
    <property type="project" value="UniProtKB-KW"/>
</dbReference>
<feature type="transmembrane region" description="Helical" evidence="5">
    <location>
        <begin position="70"/>
        <end position="89"/>
    </location>
</feature>
<name>A0A085WP95_9BACT</name>
<dbReference type="InterPro" id="IPR000873">
    <property type="entry name" value="AMP-dep_synth/lig_dom"/>
</dbReference>
<evidence type="ECO:0000259" key="7">
    <source>
        <dbReference type="Pfam" id="PF23024"/>
    </source>
</evidence>
<dbReference type="InterPro" id="IPR045851">
    <property type="entry name" value="AMP-bd_C_sf"/>
</dbReference>
<dbReference type="GO" id="GO:0005886">
    <property type="term" value="C:plasma membrane"/>
    <property type="evidence" value="ECO:0007669"/>
    <property type="project" value="TreeGrafter"/>
</dbReference>